<keyword evidence="3 5" id="KW-1133">Transmembrane helix</keyword>
<dbReference type="Pfam" id="PF04479">
    <property type="entry name" value="RTA1"/>
    <property type="match status" value="1"/>
</dbReference>
<protein>
    <submittedName>
        <fullName evidence="6">Protein RTA1</fullName>
    </submittedName>
</protein>
<feature type="transmembrane region" description="Helical" evidence="5">
    <location>
        <begin position="246"/>
        <end position="266"/>
    </location>
</feature>
<feature type="transmembrane region" description="Helical" evidence="5">
    <location>
        <begin position="44"/>
        <end position="64"/>
    </location>
</feature>
<keyword evidence="4 5" id="KW-0472">Membrane</keyword>
<feature type="transmembrane region" description="Helical" evidence="5">
    <location>
        <begin position="19"/>
        <end position="37"/>
    </location>
</feature>
<feature type="transmembrane region" description="Helical" evidence="5">
    <location>
        <begin position="79"/>
        <end position="100"/>
    </location>
</feature>
<dbReference type="PANTHER" id="PTHR31465">
    <property type="entry name" value="PROTEIN RTA1-RELATED"/>
    <property type="match status" value="1"/>
</dbReference>
<dbReference type="OrthoDB" id="3358017at2759"/>
<dbReference type="GO" id="GO:0016020">
    <property type="term" value="C:membrane"/>
    <property type="evidence" value="ECO:0007669"/>
    <property type="project" value="UniProtKB-SubCell"/>
</dbReference>
<dbReference type="PANTHER" id="PTHR31465:SF34">
    <property type="entry name" value="DOMAIN PROTEIN, PUTATIVE (AFU_ORTHOLOGUE AFUA_3G00480)-RELATED"/>
    <property type="match status" value="1"/>
</dbReference>
<evidence type="ECO:0000256" key="3">
    <source>
        <dbReference type="ARBA" id="ARBA00022989"/>
    </source>
</evidence>
<evidence type="ECO:0000256" key="2">
    <source>
        <dbReference type="ARBA" id="ARBA00022692"/>
    </source>
</evidence>
<keyword evidence="7" id="KW-1185">Reference proteome</keyword>
<feature type="transmembrane region" description="Helical" evidence="5">
    <location>
        <begin position="121"/>
        <end position="145"/>
    </location>
</feature>
<evidence type="ECO:0000256" key="4">
    <source>
        <dbReference type="ARBA" id="ARBA00023136"/>
    </source>
</evidence>
<proteinExistence type="predicted"/>
<gene>
    <name evidence="6" type="ORF">MMYC01_203675</name>
</gene>
<feature type="transmembrane region" description="Helical" evidence="5">
    <location>
        <begin position="165"/>
        <end position="186"/>
    </location>
</feature>
<dbReference type="VEuPathDB" id="FungiDB:MMYC01_203675"/>
<evidence type="ECO:0000256" key="5">
    <source>
        <dbReference type="SAM" id="Phobius"/>
    </source>
</evidence>
<dbReference type="STRING" id="100816.A0A175W7C2"/>
<evidence type="ECO:0000256" key="1">
    <source>
        <dbReference type="ARBA" id="ARBA00004141"/>
    </source>
</evidence>
<reference evidence="6 7" key="1">
    <citation type="journal article" date="2016" name="Genome Announc.">
        <title>Genome Sequence of Madurella mycetomatis mm55, Isolated from a Human Mycetoma Case in Sudan.</title>
        <authorList>
            <person name="Smit S."/>
            <person name="Derks M.F."/>
            <person name="Bervoets S."/>
            <person name="Fahal A."/>
            <person name="van Leeuwen W."/>
            <person name="van Belkum A."/>
            <person name="van de Sande W.W."/>
        </authorList>
    </citation>
    <scope>NUCLEOTIDE SEQUENCE [LARGE SCALE GENOMIC DNA]</scope>
    <source>
        <strain evidence="7">mm55</strain>
    </source>
</reference>
<comment type="caution">
    <text evidence="6">The sequence shown here is derived from an EMBL/GenBank/DDBJ whole genome shotgun (WGS) entry which is preliminary data.</text>
</comment>
<dbReference type="Proteomes" id="UP000078237">
    <property type="component" value="Unassembled WGS sequence"/>
</dbReference>
<dbReference type="InterPro" id="IPR007568">
    <property type="entry name" value="RTA1"/>
</dbReference>
<sequence>MADGEPVLGSLYVYAPNQIAPVFFAVAFGCSAIGHIWQCYRYKVFRLIGLHPLCAVLFTAGYALREYGAFNYLFSMQNLLVFIFSQVFIFVCPPLLELANYHVLGRIFYYVPFLTPLPPGAVLRTFGGLMAVVEALNAVGVALAANPSSQPSQQVLGKNLTIAAVAIQVAVIASFFALAGVFHFRIAKAGIRARAVAVPLRTLHVSMALIFVRCVYRLVEHTGHTEVRLRDMDALRRLTPLLRYEWFFYVFEASLMLINSAIWNVWNPGRYLPRSHQTHLAEDGTEVHGEDKLDERPLLKKAGNVLTFGILWRRKDSREFRELSEYPGSRARGAAIHRGGTAIG</sequence>
<dbReference type="EMBL" id="LCTW02000094">
    <property type="protein sequence ID" value="KXX79200.1"/>
    <property type="molecule type" value="Genomic_DNA"/>
</dbReference>
<dbReference type="AlphaFoldDB" id="A0A175W7C2"/>
<organism evidence="6 7">
    <name type="scientific">Madurella mycetomatis</name>
    <dbReference type="NCBI Taxonomy" id="100816"/>
    <lineage>
        <taxon>Eukaryota</taxon>
        <taxon>Fungi</taxon>
        <taxon>Dikarya</taxon>
        <taxon>Ascomycota</taxon>
        <taxon>Pezizomycotina</taxon>
        <taxon>Sordariomycetes</taxon>
        <taxon>Sordariomycetidae</taxon>
        <taxon>Sordariales</taxon>
        <taxon>Sordariales incertae sedis</taxon>
        <taxon>Madurella</taxon>
    </lineage>
</organism>
<evidence type="ECO:0000313" key="7">
    <source>
        <dbReference type="Proteomes" id="UP000078237"/>
    </source>
</evidence>
<evidence type="ECO:0000313" key="6">
    <source>
        <dbReference type="EMBL" id="KXX79200.1"/>
    </source>
</evidence>
<name>A0A175W7C2_9PEZI</name>
<keyword evidence="2 5" id="KW-0812">Transmembrane</keyword>
<comment type="subcellular location">
    <subcellularLocation>
        <location evidence="1">Membrane</location>
        <topology evidence="1">Multi-pass membrane protein</topology>
    </subcellularLocation>
</comment>
<accession>A0A175W7C2</accession>